<dbReference type="EMBL" id="CP017624">
    <property type="protein sequence ID" value="AOW27635.1"/>
    <property type="molecule type" value="Genomic_DNA"/>
</dbReference>
<dbReference type="VEuPathDB" id="FungiDB:C2_06270W_A"/>
<feature type="region of interest" description="Disordered" evidence="1">
    <location>
        <begin position="256"/>
        <end position="300"/>
    </location>
</feature>
<dbReference type="KEGG" id="cal:CAALFM_C206270WA"/>
<name>A0A1D8PHM7_CANAL</name>
<protein>
    <submittedName>
        <fullName evidence="3">Uncharacterized protein</fullName>
    </submittedName>
</protein>
<keyword evidence="4" id="KW-1185">Reference proteome</keyword>
<dbReference type="GeneID" id="3646921"/>
<evidence type="ECO:0000313" key="4">
    <source>
        <dbReference type="Proteomes" id="UP000000559"/>
    </source>
</evidence>
<evidence type="ECO:0000313" key="3">
    <source>
        <dbReference type="EMBL" id="AOW27635.1"/>
    </source>
</evidence>
<organism evidence="3 4">
    <name type="scientific">Candida albicans (strain SC5314 / ATCC MYA-2876)</name>
    <name type="common">Yeast</name>
    <dbReference type="NCBI Taxonomy" id="237561"/>
    <lineage>
        <taxon>Eukaryota</taxon>
        <taxon>Fungi</taxon>
        <taxon>Dikarya</taxon>
        <taxon>Ascomycota</taxon>
        <taxon>Saccharomycotina</taxon>
        <taxon>Pichiomycetes</taxon>
        <taxon>Debaryomycetaceae</taxon>
        <taxon>Candida/Lodderomyces clade</taxon>
        <taxon>Candida</taxon>
    </lineage>
</organism>
<sequence>MMAISNTVLLVILIITFVLILGIFFLVGFCFASWCPFLCICSKRRKARVALKNILMNRSSSSNLVSQPCKRLNDLENQPVAIERNTDSASNIALKSYPMDSNHSAKICNATQSQICDGNSPNVDETHDSDFKSVLDNFDKSESCISHNFVEESRNESDLMPTLIAHPSQNAESIVQSEFDTYSLTLLLQYLIQTSTKPDDQAIRKVSDPFSDNYISVGEKVVIVKSFIGKTDTEFPSLQTGDLLRIIKFIVRDSDDSDEATGSIKSMRMAPKSPTRPRPRSRNQKQKQKQDYQPTSAITLESSNESFSSEIIINKSNPIHKNIYCVGLLLNSYLDFNNDQLNLELKVQETSSEEEEATEDLIKEFPLSIVSLETTVVKSVLAGEVGEEEEEEEQAQMN</sequence>
<proteinExistence type="predicted"/>
<evidence type="ECO:0000313" key="2">
    <source>
        <dbReference type="CGD" id="CAL0000182815"/>
    </source>
</evidence>
<reference evidence="3 4" key="2">
    <citation type="journal article" date="2007" name="Genome Biol.">
        <title>Assembly of the Candida albicans genome into sixteen supercontigs aligned on the eight chromosomes.</title>
        <authorList>
            <person name="van het Hoog M."/>
            <person name="Rast T.J."/>
            <person name="Martchenko M."/>
            <person name="Grindle S."/>
            <person name="Dignard D."/>
            <person name="Hogues H."/>
            <person name="Cuomo C."/>
            <person name="Berriman M."/>
            <person name="Scherer S."/>
            <person name="Magee B.B."/>
            <person name="Whiteway M."/>
            <person name="Chibana H."/>
            <person name="Nantel A."/>
            <person name="Magee P.T."/>
        </authorList>
    </citation>
    <scope>GENOME REANNOTATION</scope>
    <source>
        <strain evidence="4">SC5314 / ATCC MYA-2876</strain>
    </source>
</reference>
<dbReference type="SMR" id="A0A1D8PHM7"/>
<feature type="compositionally biased region" description="Polar residues" evidence="1">
    <location>
        <begin position="291"/>
        <end position="300"/>
    </location>
</feature>
<evidence type="ECO:0000256" key="1">
    <source>
        <dbReference type="SAM" id="MobiDB-lite"/>
    </source>
</evidence>
<gene>
    <name evidence="3" type="ordered locus">CAALFM_C206270WA</name>
    <name evidence="2" type="ordered locus">orf19.12944</name>
</gene>
<feature type="compositionally biased region" description="Basic residues" evidence="1">
    <location>
        <begin position="275"/>
        <end position="287"/>
    </location>
</feature>
<accession>A0A1D8PHM7</accession>
<dbReference type="Proteomes" id="UP000000559">
    <property type="component" value="Chromosome 2"/>
</dbReference>
<dbReference type="CGD" id="CAL0000182815">
    <property type="gene designation" value="orf19.12944"/>
</dbReference>
<dbReference type="STRING" id="237561.A0A1D8PHM7"/>
<dbReference type="OrthoDB" id="4084460at2759"/>
<reference evidence="3 4" key="1">
    <citation type="journal article" date="2004" name="Proc. Natl. Acad. Sci. U.S.A.">
        <title>The diploid genome sequence of Candida albicans.</title>
        <authorList>
            <person name="Jones T."/>
            <person name="Federspiel N.A."/>
            <person name="Chibana H."/>
            <person name="Dungan J."/>
            <person name="Kalman S."/>
            <person name="Magee B.B."/>
            <person name="Newport G."/>
            <person name="Thorstenson Y.R."/>
            <person name="Agabian N."/>
            <person name="Magee P.T."/>
            <person name="Davis R.W."/>
            <person name="Scherer S."/>
        </authorList>
    </citation>
    <scope>NUCLEOTIDE SEQUENCE [LARGE SCALE GENOMIC DNA]</scope>
    <source>
        <strain evidence="4">SC5314 / ATCC MYA-2876</strain>
    </source>
</reference>
<dbReference type="RefSeq" id="XP_711481.2">
    <property type="nucleotide sequence ID" value="XM_706389.2"/>
</dbReference>
<dbReference type="InParanoid" id="A0A1D8PHM7"/>
<dbReference type="AlphaFoldDB" id="A0A1D8PHM7"/>
<reference evidence="3 4" key="3">
    <citation type="journal article" date="2013" name="Genome Biol.">
        <title>Assembly of a phased diploid Candida albicans genome facilitates allele-specific measurements and provides a simple model for repeat and indel structure.</title>
        <authorList>
            <person name="Muzzey D."/>
            <person name="Schwartz K."/>
            <person name="Weissman J.S."/>
            <person name="Sherlock G."/>
        </authorList>
    </citation>
    <scope>NUCLEOTIDE SEQUENCE [LARGE SCALE GENOMIC DNA]</scope>
    <source>
        <strain evidence="4">SC5314 / ATCC MYA-2876</strain>
    </source>
</reference>